<dbReference type="AlphaFoldDB" id="A0A0F8X4N1"/>
<organism evidence="2">
    <name type="scientific">marine sediment metagenome</name>
    <dbReference type="NCBI Taxonomy" id="412755"/>
    <lineage>
        <taxon>unclassified sequences</taxon>
        <taxon>metagenomes</taxon>
        <taxon>ecological metagenomes</taxon>
    </lineage>
</organism>
<dbReference type="EMBL" id="LAZR01061313">
    <property type="protein sequence ID" value="KKK63828.1"/>
    <property type="molecule type" value="Genomic_DNA"/>
</dbReference>
<dbReference type="InterPro" id="IPR013783">
    <property type="entry name" value="Ig-like_fold"/>
</dbReference>
<proteinExistence type="predicted"/>
<dbReference type="SUPFAM" id="SSF56219">
    <property type="entry name" value="DNase I-like"/>
    <property type="match status" value="1"/>
</dbReference>
<protein>
    <recommendedName>
        <fullName evidence="3">Bacterial Ig-like domain-containing protein</fullName>
    </recommendedName>
</protein>
<keyword evidence="1" id="KW-1133">Transmembrane helix</keyword>
<comment type="caution">
    <text evidence="2">The sequence shown here is derived from an EMBL/GenBank/DDBJ whole genome shotgun (WGS) entry which is preliminary data.</text>
</comment>
<sequence length="295" mass="32878">MRLNENRKSLAINTFFLILNTISIILLHIIVNVPDNIPPIVKIMNPTENETLSGTITIEFTATDQQGVIIERQILIDGEIIQTSSYSYTWDTIQERNGPYTISCRAKDKTVWGDDEINVFVDNGEGTDTTPPSVTINAPTTGSTVSNIVTITMDATDANGISSYAIYIDGIFRSGTKSYSWDTTQEIDGSHTILCEAFDPSGNIGSDTISVTVNNSDITHDSSEIFKLMTFNIKESGEDPAYPNWRTVVKEENADIIMFIETGNWDNNGNEKLNQYVNEFNIFFVDEDPYIGYCT</sequence>
<evidence type="ECO:0000256" key="1">
    <source>
        <dbReference type="SAM" id="Phobius"/>
    </source>
</evidence>
<dbReference type="Pfam" id="PF17957">
    <property type="entry name" value="Big_7"/>
    <property type="match status" value="2"/>
</dbReference>
<name>A0A0F8X4N1_9ZZZZ</name>
<evidence type="ECO:0008006" key="3">
    <source>
        <dbReference type="Google" id="ProtNLM"/>
    </source>
</evidence>
<reference evidence="2" key="1">
    <citation type="journal article" date="2015" name="Nature">
        <title>Complex archaea that bridge the gap between prokaryotes and eukaryotes.</title>
        <authorList>
            <person name="Spang A."/>
            <person name="Saw J.H."/>
            <person name="Jorgensen S.L."/>
            <person name="Zaremba-Niedzwiedzka K."/>
            <person name="Martijn J."/>
            <person name="Lind A.E."/>
            <person name="van Eijk R."/>
            <person name="Schleper C."/>
            <person name="Guy L."/>
            <person name="Ettema T.J."/>
        </authorList>
    </citation>
    <scope>NUCLEOTIDE SEQUENCE</scope>
</reference>
<gene>
    <name evidence="2" type="ORF">LCGC14_2990350</name>
</gene>
<accession>A0A0F8X4N1</accession>
<keyword evidence="1" id="KW-0472">Membrane</keyword>
<feature type="transmembrane region" description="Helical" evidence="1">
    <location>
        <begin position="12"/>
        <end position="31"/>
    </location>
</feature>
<evidence type="ECO:0000313" key="2">
    <source>
        <dbReference type="EMBL" id="KKK63828.1"/>
    </source>
</evidence>
<dbReference type="InterPro" id="IPR036691">
    <property type="entry name" value="Endo/exonu/phosph_ase_sf"/>
</dbReference>
<feature type="non-terminal residue" evidence="2">
    <location>
        <position position="295"/>
    </location>
</feature>
<keyword evidence="1" id="KW-0812">Transmembrane</keyword>
<dbReference type="Gene3D" id="2.60.40.10">
    <property type="entry name" value="Immunoglobulins"/>
    <property type="match status" value="2"/>
</dbReference>